<proteinExistence type="predicted"/>
<gene>
    <name evidence="4" type="ORF">SAMN05444359_10449</name>
</gene>
<organism evidence="4 5">
    <name type="scientific">Neolewinella agarilytica</name>
    <dbReference type="NCBI Taxonomy" id="478744"/>
    <lineage>
        <taxon>Bacteria</taxon>
        <taxon>Pseudomonadati</taxon>
        <taxon>Bacteroidota</taxon>
        <taxon>Saprospiria</taxon>
        <taxon>Saprospirales</taxon>
        <taxon>Lewinellaceae</taxon>
        <taxon>Neolewinella</taxon>
    </lineage>
</organism>
<evidence type="ECO:0000256" key="2">
    <source>
        <dbReference type="SAM" id="SignalP"/>
    </source>
</evidence>
<name>A0A1H9C351_9BACT</name>
<feature type="domain" description="SbsA Ig-like" evidence="3">
    <location>
        <begin position="48"/>
        <end position="139"/>
    </location>
</feature>
<sequence length="540" mass="59869">MKLSLSSLLLFFLLFMAQWLSLQHCATPTSPTGGPRDTLGPVLVPEETTANFQTNFRPEEIVLTFDEWVELDPKQQILISPPLELGEDNVPKLRRRSLIIPLTGLTLRDSVTYVVNVGAAIKDLNEGNPTENLRFVFATGPILDSAMVSGTLVEDYSGEPIESATFTLFSNLADTATTTENPTYFAQTDEEGKFTVFNIRPGRYRAVALLRNPSATNYYYDLEGYSQPQAVGFIDTIITVADGTTQVGTIRLSTLQKPVRINNTDTSAYGLIKLTMNQAADGIDLEYAGDYLRRDHNDSIKLFYTNPQTDTILAGRNTIMEDTIIFTANASPPPPAPELERGPTGNMNPAEGLTFTFNQPILTVDTSRISLLKDTFPDRLPISYSLDSVYPGKLIINHSGLANERFAITFLPGAIRNTGQVPNADTLRHMYTRNSLEKYGRLTLKVTGLDSSAAYLLQLLDKEDAVAGTQRSITGTAVFDVVYPALKPATYRVEIISDTNRNGRYDPGDFLLGRQPEVIQRFDIEALRPNWEVEETIDLR</sequence>
<dbReference type="InParanoid" id="A0A1H9C351"/>
<keyword evidence="1 2" id="KW-0732">Signal</keyword>
<reference evidence="5" key="1">
    <citation type="submission" date="2016-10" db="EMBL/GenBank/DDBJ databases">
        <authorList>
            <person name="Varghese N."/>
            <person name="Submissions S."/>
        </authorList>
    </citation>
    <scope>NUCLEOTIDE SEQUENCE [LARGE SCALE GENOMIC DNA]</scope>
    <source>
        <strain evidence="5">DSM 24740</strain>
    </source>
</reference>
<dbReference type="STRING" id="478744.SAMN05444359_10449"/>
<dbReference type="OrthoDB" id="9809989at2"/>
<dbReference type="EMBL" id="FOFB01000004">
    <property type="protein sequence ID" value="SEP95582.1"/>
    <property type="molecule type" value="Genomic_DNA"/>
</dbReference>
<feature type="chain" id="PRO_5011548547" description="SbsA Ig-like domain-containing protein" evidence="2">
    <location>
        <begin position="27"/>
        <end position="540"/>
    </location>
</feature>
<evidence type="ECO:0000259" key="3">
    <source>
        <dbReference type="Pfam" id="PF13205"/>
    </source>
</evidence>
<keyword evidence="5" id="KW-1185">Reference proteome</keyword>
<dbReference type="InterPro" id="IPR032812">
    <property type="entry name" value="SbsA_Ig"/>
</dbReference>
<dbReference type="SUPFAM" id="SSF49478">
    <property type="entry name" value="Cna protein B-type domain"/>
    <property type="match status" value="1"/>
</dbReference>
<dbReference type="AlphaFoldDB" id="A0A1H9C351"/>
<protein>
    <recommendedName>
        <fullName evidence="3">SbsA Ig-like domain-containing protein</fullName>
    </recommendedName>
</protein>
<dbReference type="RefSeq" id="WP_090165875.1">
    <property type="nucleotide sequence ID" value="NZ_FOFB01000004.1"/>
</dbReference>
<dbReference type="Proteomes" id="UP000199021">
    <property type="component" value="Unassembled WGS sequence"/>
</dbReference>
<feature type="signal peptide" evidence="2">
    <location>
        <begin position="1"/>
        <end position="26"/>
    </location>
</feature>
<evidence type="ECO:0000256" key="1">
    <source>
        <dbReference type="ARBA" id="ARBA00022729"/>
    </source>
</evidence>
<evidence type="ECO:0000313" key="5">
    <source>
        <dbReference type="Proteomes" id="UP000199021"/>
    </source>
</evidence>
<evidence type="ECO:0000313" key="4">
    <source>
        <dbReference type="EMBL" id="SEP95582.1"/>
    </source>
</evidence>
<dbReference type="Pfam" id="PF13205">
    <property type="entry name" value="Big_5"/>
    <property type="match status" value="1"/>
</dbReference>
<accession>A0A1H9C351</accession>